<dbReference type="PANTHER" id="PTHR30466:SF11">
    <property type="entry name" value="FLAVIN-DEPENDENT MONOOXYGENASE, REDUCTASE SUBUNIT HSAB"/>
    <property type="match status" value="1"/>
</dbReference>
<evidence type="ECO:0000313" key="4">
    <source>
        <dbReference type="EMBL" id="MBB5873356.1"/>
    </source>
</evidence>
<gene>
    <name evidence="4" type="ORF">F4553_006790</name>
</gene>
<evidence type="ECO:0000259" key="3">
    <source>
        <dbReference type="SMART" id="SM00903"/>
    </source>
</evidence>
<dbReference type="Gene3D" id="2.30.110.10">
    <property type="entry name" value="Electron Transport, Fmn-binding Protein, Chain A"/>
    <property type="match status" value="1"/>
</dbReference>
<dbReference type="GO" id="GO:0042602">
    <property type="term" value="F:riboflavin reductase (NADPH) activity"/>
    <property type="evidence" value="ECO:0007669"/>
    <property type="project" value="TreeGrafter"/>
</dbReference>
<keyword evidence="2" id="KW-0560">Oxidoreductase</keyword>
<dbReference type="EMBL" id="JACHMN010000003">
    <property type="protein sequence ID" value="MBB5873356.1"/>
    <property type="molecule type" value="Genomic_DNA"/>
</dbReference>
<dbReference type="SUPFAM" id="SSF50475">
    <property type="entry name" value="FMN-binding split barrel"/>
    <property type="match status" value="1"/>
</dbReference>
<dbReference type="SMART" id="SM00903">
    <property type="entry name" value="Flavin_Reduct"/>
    <property type="match status" value="1"/>
</dbReference>
<sequence length="332" mass="35058">MDSTHLRSVLGQWPSGVAVVTTIAIGPGGVARPHGMTASSFSAVSLDPPLVSVCLGNHLPSRALVESSGVFTISFLGKDQAHVGRRFAGMHPEFADRFTGLDWERGPTGCLRLADATAWLECSVEHAYPGGDHTIFVGRVLDAAIPRITSPLLFHSRNWGQLADPLPDEISMTVLDGHPLPEQGVLVRDTEDVARIARMAADGAVIAYVDDAFTPAREETVLATLGALCSVPGVELGCAETGPASPLQVRRVLQDAVVRVRPAPLRVRLLAHHGLGLVNALVAMKSGVSRFDTVLDATSGGLPAHDLLLLARQLGVACPAPLPDFDPPSTRE</sequence>
<comment type="caution">
    <text evidence="4">The sequence shown here is derived from an EMBL/GenBank/DDBJ whole genome shotgun (WGS) entry which is preliminary data.</text>
</comment>
<dbReference type="Pfam" id="PF01613">
    <property type="entry name" value="Flavin_Reduct"/>
    <property type="match status" value="1"/>
</dbReference>
<proteinExistence type="inferred from homology"/>
<feature type="domain" description="Flavin reductase like" evidence="3">
    <location>
        <begin position="10"/>
        <end position="161"/>
    </location>
</feature>
<dbReference type="GO" id="GO:0010181">
    <property type="term" value="F:FMN binding"/>
    <property type="evidence" value="ECO:0007669"/>
    <property type="project" value="InterPro"/>
</dbReference>
<dbReference type="RefSeq" id="WP_184844443.1">
    <property type="nucleotide sequence ID" value="NZ_JACHMN010000003.1"/>
</dbReference>
<evidence type="ECO:0000256" key="2">
    <source>
        <dbReference type="ARBA" id="ARBA00023002"/>
    </source>
</evidence>
<evidence type="ECO:0000313" key="5">
    <source>
        <dbReference type="Proteomes" id="UP000587527"/>
    </source>
</evidence>
<dbReference type="Gene3D" id="3.20.20.70">
    <property type="entry name" value="Aldolase class I"/>
    <property type="match status" value="1"/>
</dbReference>
<name>A0A841C0H1_9ACTN</name>
<dbReference type="Proteomes" id="UP000587527">
    <property type="component" value="Unassembled WGS sequence"/>
</dbReference>
<dbReference type="PANTHER" id="PTHR30466">
    <property type="entry name" value="FLAVIN REDUCTASE"/>
    <property type="match status" value="1"/>
</dbReference>
<evidence type="ECO:0000256" key="1">
    <source>
        <dbReference type="ARBA" id="ARBA00008898"/>
    </source>
</evidence>
<dbReference type="InterPro" id="IPR012349">
    <property type="entry name" value="Split_barrel_FMN-bd"/>
</dbReference>
<dbReference type="AlphaFoldDB" id="A0A841C0H1"/>
<dbReference type="InterPro" id="IPR050268">
    <property type="entry name" value="NADH-dep_flavin_reductase"/>
</dbReference>
<dbReference type="InterPro" id="IPR002563">
    <property type="entry name" value="Flavin_Rdtase-like_dom"/>
</dbReference>
<reference evidence="4 5" key="1">
    <citation type="submission" date="2020-08" db="EMBL/GenBank/DDBJ databases">
        <title>Sequencing the genomes of 1000 actinobacteria strains.</title>
        <authorList>
            <person name="Klenk H.-P."/>
        </authorList>
    </citation>
    <scope>NUCLEOTIDE SEQUENCE [LARGE SCALE GENOMIC DNA]</scope>
    <source>
        <strain evidence="4 5">DSM 45362</strain>
    </source>
</reference>
<protein>
    <submittedName>
        <fullName evidence="4">Flavin reductase (DIM6/NTAB) family NADH-FMN oxidoreductase RutF</fullName>
    </submittedName>
</protein>
<organism evidence="4 5">
    <name type="scientific">Allocatelliglobosispora scoriae</name>
    <dbReference type="NCBI Taxonomy" id="643052"/>
    <lineage>
        <taxon>Bacteria</taxon>
        <taxon>Bacillati</taxon>
        <taxon>Actinomycetota</taxon>
        <taxon>Actinomycetes</taxon>
        <taxon>Micromonosporales</taxon>
        <taxon>Micromonosporaceae</taxon>
        <taxon>Allocatelliglobosispora</taxon>
    </lineage>
</organism>
<keyword evidence="5" id="KW-1185">Reference proteome</keyword>
<accession>A0A841C0H1</accession>
<comment type="similarity">
    <text evidence="1">Belongs to the non-flavoprotein flavin reductase family.</text>
</comment>
<dbReference type="InterPro" id="IPR013785">
    <property type="entry name" value="Aldolase_TIM"/>
</dbReference>